<dbReference type="InterPro" id="IPR018797">
    <property type="entry name" value="FAM98"/>
</dbReference>
<dbReference type="PANTHER" id="PTHR31353:SF1">
    <property type="entry name" value="PROTEIN FAM98B"/>
    <property type="match status" value="1"/>
</dbReference>
<comment type="caution">
    <text evidence="3">The sequence shown here is derived from an EMBL/GenBank/DDBJ whole genome shotgun (WGS) entry which is preliminary data.</text>
</comment>
<dbReference type="EMBL" id="JALJOR010000001">
    <property type="protein sequence ID" value="KAK9830461.1"/>
    <property type="molecule type" value="Genomic_DNA"/>
</dbReference>
<evidence type="ECO:0000313" key="4">
    <source>
        <dbReference type="Proteomes" id="UP001489004"/>
    </source>
</evidence>
<evidence type="ECO:0000256" key="2">
    <source>
        <dbReference type="SAM" id="MobiDB-lite"/>
    </source>
</evidence>
<keyword evidence="4" id="KW-1185">Reference proteome</keyword>
<evidence type="ECO:0000313" key="3">
    <source>
        <dbReference type="EMBL" id="KAK9830461.1"/>
    </source>
</evidence>
<reference evidence="3 4" key="1">
    <citation type="journal article" date="2024" name="Nat. Commun.">
        <title>Phylogenomics reveals the evolutionary origins of lichenization in chlorophyte algae.</title>
        <authorList>
            <person name="Puginier C."/>
            <person name="Libourel C."/>
            <person name="Otte J."/>
            <person name="Skaloud P."/>
            <person name="Haon M."/>
            <person name="Grisel S."/>
            <person name="Petersen M."/>
            <person name="Berrin J.G."/>
            <person name="Delaux P.M."/>
            <person name="Dal Grande F."/>
            <person name="Keller J."/>
        </authorList>
    </citation>
    <scope>NUCLEOTIDE SEQUENCE [LARGE SCALE GENOMIC DNA]</scope>
    <source>
        <strain evidence="3 4">SAG 2043</strain>
    </source>
</reference>
<feature type="region of interest" description="Disordered" evidence="2">
    <location>
        <begin position="162"/>
        <end position="197"/>
    </location>
</feature>
<name>A0AAW1R9M8_9CHLO</name>
<gene>
    <name evidence="3" type="ORF">WJX72_011890</name>
</gene>
<dbReference type="Proteomes" id="UP001489004">
    <property type="component" value="Unassembled WGS sequence"/>
</dbReference>
<organism evidence="3 4">
    <name type="scientific">[Myrmecia] bisecta</name>
    <dbReference type="NCBI Taxonomy" id="41462"/>
    <lineage>
        <taxon>Eukaryota</taxon>
        <taxon>Viridiplantae</taxon>
        <taxon>Chlorophyta</taxon>
        <taxon>core chlorophytes</taxon>
        <taxon>Trebouxiophyceae</taxon>
        <taxon>Trebouxiales</taxon>
        <taxon>Trebouxiaceae</taxon>
        <taxon>Myrmecia</taxon>
    </lineage>
</organism>
<dbReference type="PANTHER" id="PTHR31353">
    <property type="entry name" value="FAM98"/>
    <property type="match status" value="1"/>
</dbReference>
<protein>
    <submittedName>
        <fullName evidence="3">Uncharacterized protein</fullName>
    </submittedName>
</protein>
<dbReference type="Pfam" id="PF10239">
    <property type="entry name" value="DUF2465"/>
    <property type="match status" value="1"/>
</dbReference>
<comment type="similarity">
    <text evidence="1">Belongs to the FAM98 family.</text>
</comment>
<proteinExistence type="inferred from homology"/>
<evidence type="ECO:0000256" key="1">
    <source>
        <dbReference type="ARBA" id="ARBA00007218"/>
    </source>
</evidence>
<sequence length="197" mass="21079">MQVDGTPPSDAVSGDLAASQQLRELAELVGIQPAPDSTAPQLLQAAISNLDQLLRRLGPAFFEPILSRSALNEDQLSKLAKLQADLQRDYTLQRQQMLLRAQMRHVTLLRSDDDVDGQDAATQQAASTSLASLDATSAVCLEDIFTLTRGDLAQLTCKSHASFRKPSGSKHCAVGKGQAAGLQTATGPESRKRGLDE</sequence>
<dbReference type="AlphaFoldDB" id="A0AAW1R9M8"/>
<accession>A0AAW1R9M8</accession>